<dbReference type="AlphaFoldDB" id="A0A382SHS9"/>
<reference evidence="1" key="1">
    <citation type="submission" date="2018-05" db="EMBL/GenBank/DDBJ databases">
        <authorList>
            <person name="Lanie J.A."/>
            <person name="Ng W.-L."/>
            <person name="Kazmierczak K.M."/>
            <person name="Andrzejewski T.M."/>
            <person name="Davidsen T.M."/>
            <person name="Wayne K.J."/>
            <person name="Tettelin H."/>
            <person name="Glass J.I."/>
            <person name="Rusch D."/>
            <person name="Podicherti R."/>
            <person name="Tsui H.-C.T."/>
            <person name="Winkler M.E."/>
        </authorList>
    </citation>
    <scope>NUCLEOTIDE SEQUENCE</scope>
</reference>
<name>A0A382SHS9_9ZZZZ</name>
<protein>
    <submittedName>
        <fullName evidence="1">Uncharacterized protein</fullName>
    </submittedName>
</protein>
<proteinExistence type="predicted"/>
<feature type="non-terminal residue" evidence="1">
    <location>
        <position position="1"/>
    </location>
</feature>
<gene>
    <name evidence="1" type="ORF">METZ01_LOCUS361889</name>
</gene>
<organism evidence="1">
    <name type="scientific">marine metagenome</name>
    <dbReference type="NCBI Taxonomy" id="408172"/>
    <lineage>
        <taxon>unclassified sequences</taxon>
        <taxon>metagenomes</taxon>
        <taxon>ecological metagenomes</taxon>
    </lineage>
</organism>
<feature type="non-terminal residue" evidence="1">
    <location>
        <position position="277"/>
    </location>
</feature>
<evidence type="ECO:0000313" key="1">
    <source>
        <dbReference type="EMBL" id="SVD09035.1"/>
    </source>
</evidence>
<sequence length="277" mass="31280">VIEYLKLENVADERGEEPAKVARTLVRLGCNLYLHFGPSRDSRSGVSFYPEHPTERMEHNIGSGDKQLTKDSQEAVIKRLGRGDTTTEGLTVLDVSPNEVSQKLVLSCDEIVELDPKQEILKFQIELMEQDDSVCVVVHPDDVANLPPPSQIGDGVSETAGGTSTNNNFKIFQKNKIYKKKTNPEIHKIFWRTYIFLREEFDHAPKYKEIWQAIYDDVENSDMEDSLAVRREFDPNEIIEKIDSIGMPKTTKLFWIDATAGGEISSQGNYSLSSLPS</sequence>
<dbReference type="EMBL" id="UINC01128952">
    <property type="protein sequence ID" value="SVD09035.1"/>
    <property type="molecule type" value="Genomic_DNA"/>
</dbReference>
<accession>A0A382SHS9</accession>